<comment type="subcellular location">
    <subcellularLocation>
        <location evidence="1">Mitochondrion inner membrane</location>
        <topology evidence="1">Multi-pass membrane protein</topology>
    </subcellularLocation>
</comment>
<evidence type="ECO:0000256" key="5">
    <source>
        <dbReference type="ARBA" id="ARBA00022837"/>
    </source>
</evidence>
<dbReference type="PRINTS" id="PR00926">
    <property type="entry name" value="MITOCARRIER"/>
</dbReference>
<dbReference type="SUPFAM" id="SSF103506">
    <property type="entry name" value="Mitochondrial carrier"/>
    <property type="match status" value="1"/>
</dbReference>
<dbReference type="PANTHER" id="PTHR24089">
    <property type="entry name" value="SOLUTE CARRIER FAMILY 25"/>
    <property type="match status" value="1"/>
</dbReference>
<sequence length="846" mass="90554">MRLRRSGPLAPARVHCRDCHNHKKSRAATPAELIAAVAEFAALKGELEGGKFNSAQAFAAKDSLAATVTALELYGSAQKRGEYPDAKSRALVDSAQKRGEYPEVAGARGLYGSAQKRGEYPDAKSRALVDAQKWGEYPVAKSQALMDDAKKFEASINALAAAAKAGDKAAALRSYGDAAEALSKYLAGAELDPIGSPYYSHGGCAAYRQRRRSKRQAHRGSVLQRRGRRSAMVMQAAPDIKPSVPVGNPALRRRLTLRLDQGDAGDSKANEAELESFKVRVRSVFQDLDQDGDGLVRREEMRAALKLMELPASPEHIHSMFDLIDENNDGAIHYEEFEATIPSELAPGAYAYAQYALSRHQALTRAFRSLDSNGDGLITQDDIRRALRRLDVHASDGEILKLMQRADLNSDGHICLSEWQEFLLLCTAGSIEKVFDYWAHASAIDIGETLAAPDNFQACAFAGVVSRTATAPMDRLKNRDSVNRQAQAPMDRRKVLLQAGTERGTIMGGLRGIWAEGGWRAFWRGNGANVIKIMPESAIRFMGYDFFKKRISKDPDEVTIIERFIAGALAGCTGQILIYPLEISKTRLAVARSGEFAGIFDCVAKTVATGGWQGLYRGLGTSVLGVIPYAGVDLAIFYTLRSQWMAAHPGSDEARAQGVRGPSLSAALPYMPPPAYTLYLSGVRGPSLSAAPPTGVRGPSLSAAPPTVGRVPARPPAANKYTGMVDCFQQVVRGQGIKGLYRGLGPNFLKALPAIAISYAVYEKSRQGLNRVFNVQRGGGSRQGLDRVFNVQRRVAAALPIACAAGGGGGGGDGGSGGGGGGSSCAVYAKSCQGLNRVFNAQRGGG</sequence>
<dbReference type="InterPro" id="IPR002067">
    <property type="entry name" value="MCP"/>
</dbReference>
<feature type="repeat" description="Solcar" evidence="8">
    <location>
        <begin position="558"/>
        <end position="643"/>
    </location>
</feature>
<keyword evidence="4" id="KW-0677">Repeat</keyword>
<keyword evidence="12" id="KW-1185">Reference proteome</keyword>
<organism evidence="11 12">
    <name type="scientific">Tribonema minus</name>
    <dbReference type="NCBI Taxonomy" id="303371"/>
    <lineage>
        <taxon>Eukaryota</taxon>
        <taxon>Sar</taxon>
        <taxon>Stramenopiles</taxon>
        <taxon>Ochrophyta</taxon>
        <taxon>PX clade</taxon>
        <taxon>Xanthophyceae</taxon>
        <taxon>Tribonematales</taxon>
        <taxon>Tribonemataceae</taxon>
        <taxon>Tribonema</taxon>
    </lineage>
</organism>
<dbReference type="PROSITE" id="PS00018">
    <property type="entry name" value="EF_HAND_1"/>
    <property type="match status" value="2"/>
</dbReference>
<dbReference type="Pfam" id="PF13499">
    <property type="entry name" value="EF-hand_7"/>
    <property type="match status" value="2"/>
</dbReference>
<evidence type="ECO:0000256" key="6">
    <source>
        <dbReference type="ARBA" id="ARBA00022989"/>
    </source>
</evidence>
<dbReference type="Pfam" id="PF00153">
    <property type="entry name" value="Mito_carr"/>
    <property type="match status" value="3"/>
</dbReference>
<feature type="domain" description="EF-hand" evidence="10">
    <location>
        <begin position="358"/>
        <end position="393"/>
    </location>
</feature>
<evidence type="ECO:0000256" key="2">
    <source>
        <dbReference type="ARBA" id="ARBA00022448"/>
    </source>
</evidence>
<dbReference type="SUPFAM" id="SSF47473">
    <property type="entry name" value="EF-hand"/>
    <property type="match status" value="1"/>
</dbReference>
<dbReference type="GO" id="GO:0055085">
    <property type="term" value="P:transmembrane transport"/>
    <property type="evidence" value="ECO:0007669"/>
    <property type="project" value="InterPro"/>
</dbReference>
<keyword evidence="2" id="KW-0813">Transport</keyword>
<gene>
    <name evidence="11" type="ORF">JKP88DRAFT_348416</name>
</gene>
<feature type="domain" description="EF-hand" evidence="10">
    <location>
        <begin position="394"/>
        <end position="429"/>
    </location>
</feature>
<evidence type="ECO:0000313" key="11">
    <source>
        <dbReference type="EMBL" id="KAG5184595.1"/>
    </source>
</evidence>
<keyword evidence="7 8" id="KW-0472">Membrane</keyword>
<dbReference type="InterPro" id="IPR018108">
    <property type="entry name" value="MCP_transmembrane"/>
</dbReference>
<comment type="caution">
    <text evidence="11">The sequence shown here is derived from an EMBL/GenBank/DDBJ whole genome shotgun (WGS) entry which is preliminary data.</text>
</comment>
<dbReference type="OrthoDB" id="270584at2759"/>
<keyword evidence="3 8" id="KW-0812">Transmembrane</keyword>
<dbReference type="InterPro" id="IPR002048">
    <property type="entry name" value="EF_hand_dom"/>
</dbReference>
<evidence type="ECO:0000256" key="3">
    <source>
        <dbReference type="ARBA" id="ARBA00022692"/>
    </source>
</evidence>
<evidence type="ECO:0000256" key="7">
    <source>
        <dbReference type="ARBA" id="ARBA00023136"/>
    </source>
</evidence>
<evidence type="ECO:0000313" key="12">
    <source>
        <dbReference type="Proteomes" id="UP000664859"/>
    </source>
</evidence>
<evidence type="ECO:0000256" key="9">
    <source>
        <dbReference type="SAM" id="MobiDB-lite"/>
    </source>
</evidence>
<feature type="repeat" description="Solcar" evidence="8">
    <location>
        <begin position="673"/>
        <end position="768"/>
    </location>
</feature>
<dbReference type="CDD" id="cd00051">
    <property type="entry name" value="EFh"/>
    <property type="match status" value="2"/>
</dbReference>
<dbReference type="EMBL" id="JAFCMP010000157">
    <property type="protein sequence ID" value="KAG5184595.1"/>
    <property type="molecule type" value="Genomic_DNA"/>
</dbReference>
<dbReference type="InterPro" id="IPR011992">
    <property type="entry name" value="EF-hand-dom_pair"/>
</dbReference>
<feature type="repeat" description="Solcar" evidence="8">
    <location>
        <begin position="450"/>
        <end position="550"/>
    </location>
</feature>
<dbReference type="PROSITE" id="PS50222">
    <property type="entry name" value="EF_HAND_2"/>
    <property type="match status" value="4"/>
</dbReference>
<evidence type="ECO:0000256" key="1">
    <source>
        <dbReference type="ARBA" id="ARBA00004448"/>
    </source>
</evidence>
<reference evidence="11" key="1">
    <citation type="submission" date="2021-02" db="EMBL/GenBank/DDBJ databases">
        <title>First Annotated Genome of the Yellow-green Alga Tribonema minus.</title>
        <authorList>
            <person name="Mahan K.M."/>
        </authorList>
    </citation>
    <scope>NUCLEOTIDE SEQUENCE</scope>
    <source>
        <strain evidence="11">UTEX B ZZ1240</strain>
    </source>
</reference>
<dbReference type="InterPro" id="IPR018247">
    <property type="entry name" value="EF_Hand_1_Ca_BS"/>
</dbReference>
<evidence type="ECO:0000256" key="4">
    <source>
        <dbReference type="ARBA" id="ARBA00022737"/>
    </source>
</evidence>
<proteinExistence type="predicted"/>
<feature type="domain" description="EF-hand" evidence="10">
    <location>
        <begin position="276"/>
        <end position="311"/>
    </location>
</feature>
<keyword evidence="5" id="KW-0106">Calcium</keyword>
<dbReference type="SMART" id="SM00054">
    <property type="entry name" value="EFh"/>
    <property type="match status" value="4"/>
</dbReference>
<dbReference type="GO" id="GO:0005743">
    <property type="term" value="C:mitochondrial inner membrane"/>
    <property type="evidence" value="ECO:0007669"/>
    <property type="project" value="UniProtKB-SubCell"/>
</dbReference>
<name>A0A835Z3Z5_9STRA</name>
<accession>A0A835Z3Z5</accession>
<dbReference type="PROSITE" id="PS50920">
    <property type="entry name" value="SOLCAR"/>
    <property type="match status" value="3"/>
</dbReference>
<keyword evidence="6" id="KW-1133">Transmembrane helix</keyword>
<dbReference type="Gene3D" id="1.10.238.10">
    <property type="entry name" value="EF-hand"/>
    <property type="match status" value="1"/>
</dbReference>
<dbReference type="InterPro" id="IPR023395">
    <property type="entry name" value="MCP_dom_sf"/>
</dbReference>
<dbReference type="GO" id="GO:0005509">
    <property type="term" value="F:calcium ion binding"/>
    <property type="evidence" value="ECO:0007669"/>
    <property type="project" value="InterPro"/>
</dbReference>
<dbReference type="Gene3D" id="1.50.40.10">
    <property type="entry name" value="Mitochondrial carrier domain"/>
    <property type="match status" value="1"/>
</dbReference>
<feature type="region of interest" description="Disordered" evidence="9">
    <location>
        <begin position="690"/>
        <end position="715"/>
    </location>
</feature>
<dbReference type="Proteomes" id="UP000664859">
    <property type="component" value="Unassembled WGS sequence"/>
</dbReference>
<feature type="domain" description="EF-hand" evidence="10">
    <location>
        <begin position="312"/>
        <end position="347"/>
    </location>
</feature>
<evidence type="ECO:0000259" key="10">
    <source>
        <dbReference type="PROSITE" id="PS50222"/>
    </source>
</evidence>
<evidence type="ECO:0000256" key="8">
    <source>
        <dbReference type="PROSITE-ProRule" id="PRU00282"/>
    </source>
</evidence>
<dbReference type="AlphaFoldDB" id="A0A835Z3Z5"/>
<protein>
    <submittedName>
        <fullName evidence="11">Mitochondrial carrier domain-containing protein</fullName>
    </submittedName>
</protein>